<evidence type="ECO:0000256" key="2">
    <source>
        <dbReference type="ARBA" id="ARBA00004651"/>
    </source>
</evidence>
<feature type="transmembrane region" description="Helical" evidence="13">
    <location>
        <begin position="192"/>
        <end position="213"/>
    </location>
</feature>
<dbReference type="InterPro" id="IPR047132">
    <property type="entry name" value="Olfact_rcpt_6C-like"/>
</dbReference>
<evidence type="ECO:0000256" key="12">
    <source>
        <dbReference type="RuleBase" id="RU000688"/>
    </source>
</evidence>
<evidence type="ECO:0000256" key="10">
    <source>
        <dbReference type="ARBA" id="ARBA00023170"/>
    </source>
</evidence>
<feature type="transmembrane region" description="Helical" evidence="13">
    <location>
        <begin position="327"/>
        <end position="344"/>
    </location>
</feature>
<evidence type="ECO:0000256" key="9">
    <source>
        <dbReference type="ARBA" id="ARBA00023136"/>
    </source>
</evidence>
<evidence type="ECO:0000256" key="3">
    <source>
        <dbReference type="ARBA" id="ARBA00022475"/>
    </source>
</evidence>
<evidence type="ECO:0000256" key="4">
    <source>
        <dbReference type="ARBA" id="ARBA00022606"/>
    </source>
</evidence>
<proteinExistence type="inferred from homology"/>
<dbReference type="Ensembl" id="ENSSSCT00065094413.1">
    <property type="protein sequence ID" value="ENSSSCP00065041287.1"/>
    <property type="gene ID" value="ENSSSCG00065068789.1"/>
</dbReference>
<organism evidence="15 16">
    <name type="scientific">Sus scrofa</name>
    <name type="common">Pig</name>
    <dbReference type="NCBI Taxonomy" id="9823"/>
    <lineage>
        <taxon>Eukaryota</taxon>
        <taxon>Metazoa</taxon>
        <taxon>Chordata</taxon>
        <taxon>Craniata</taxon>
        <taxon>Vertebrata</taxon>
        <taxon>Euteleostomi</taxon>
        <taxon>Mammalia</taxon>
        <taxon>Eutheria</taxon>
        <taxon>Laurasiatheria</taxon>
        <taxon>Artiodactyla</taxon>
        <taxon>Suina</taxon>
        <taxon>Suidae</taxon>
        <taxon>Sus</taxon>
    </lineage>
</organism>
<keyword evidence="10 12" id="KW-0675">Receptor</keyword>
<evidence type="ECO:0000313" key="15">
    <source>
        <dbReference type="Ensembl" id="ENSSSCP00065041287.1"/>
    </source>
</evidence>
<evidence type="ECO:0000259" key="14">
    <source>
        <dbReference type="PROSITE" id="PS50262"/>
    </source>
</evidence>
<dbReference type="SUPFAM" id="SSF81321">
    <property type="entry name" value="Family A G protein-coupled receptor-like"/>
    <property type="match status" value="1"/>
</dbReference>
<reference evidence="15" key="1">
    <citation type="submission" date="2025-08" db="UniProtKB">
        <authorList>
            <consortium name="Ensembl"/>
        </authorList>
    </citation>
    <scope>IDENTIFICATION</scope>
</reference>
<dbReference type="FunFam" id="1.20.1070.10:FF:000013">
    <property type="entry name" value="Olfactory receptor"/>
    <property type="match status" value="1"/>
</dbReference>
<dbReference type="AlphaFoldDB" id="A0A8D1ZXV3"/>
<dbReference type="PROSITE" id="PS00237">
    <property type="entry name" value="G_PROTEIN_RECEP_F1_1"/>
    <property type="match status" value="1"/>
</dbReference>
<feature type="transmembrane region" description="Helical" evidence="13">
    <location>
        <begin position="114"/>
        <end position="138"/>
    </location>
</feature>
<keyword evidence="4 13" id="KW-0716">Sensory transduction</keyword>
<feature type="transmembrane region" description="Helical" evidence="13">
    <location>
        <begin position="252"/>
        <end position="273"/>
    </location>
</feature>
<comment type="function">
    <text evidence="1">Putative odorant or sperm cell receptor.</text>
</comment>
<evidence type="ECO:0000256" key="13">
    <source>
        <dbReference type="RuleBase" id="RU363047"/>
    </source>
</evidence>
<dbReference type="PANTHER" id="PTHR26454">
    <property type="entry name" value="OLFACTORY RECEPTOR"/>
    <property type="match status" value="1"/>
</dbReference>
<evidence type="ECO:0000256" key="7">
    <source>
        <dbReference type="ARBA" id="ARBA00022989"/>
    </source>
</evidence>
<dbReference type="PRINTS" id="PR00237">
    <property type="entry name" value="GPCRRHODOPSN"/>
</dbReference>
<keyword evidence="3 13" id="KW-1003">Cell membrane</keyword>
<evidence type="ECO:0000256" key="1">
    <source>
        <dbReference type="ARBA" id="ARBA00003929"/>
    </source>
</evidence>
<dbReference type="Gene3D" id="1.20.1070.10">
    <property type="entry name" value="Rhodopsin 7-helix transmembrane proteins"/>
    <property type="match status" value="1"/>
</dbReference>
<dbReference type="Pfam" id="PF13853">
    <property type="entry name" value="7tm_4"/>
    <property type="match status" value="1"/>
</dbReference>
<dbReference type="CDD" id="cd15912">
    <property type="entry name" value="7tmA_OR6C-like"/>
    <property type="match status" value="1"/>
</dbReference>
<feature type="transmembrane region" description="Helical" evidence="13">
    <location>
        <begin position="293"/>
        <end position="312"/>
    </location>
</feature>
<dbReference type="GO" id="GO:0004984">
    <property type="term" value="F:olfactory receptor activity"/>
    <property type="evidence" value="ECO:0007669"/>
    <property type="project" value="InterPro"/>
</dbReference>
<comment type="similarity">
    <text evidence="12">Belongs to the G-protein coupled receptor 1 family.</text>
</comment>
<feature type="domain" description="G-protein coupled receptors family 1 profile" evidence="14">
    <location>
        <begin position="93"/>
        <end position="342"/>
    </location>
</feature>
<dbReference type="InterPro" id="IPR017452">
    <property type="entry name" value="GPCR_Rhodpsn_7TM"/>
</dbReference>
<evidence type="ECO:0000256" key="6">
    <source>
        <dbReference type="ARBA" id="ARBA00022725"/>
    </source>
</evidence>
<evidence type="ECO:0000256" key="11">
    <source>
        <dbReference type="ARBA" id="ARBA00023224"/>
    </source>
</evidence>
<accession>A0A8D1ZXV3</accession>
<dbReference type="InterPro" id="IPR000276">
    <property type="entry name" value="GPCR_Rhodpsn"/>
</dbReference>
<keyword evidence="11 12" id="KW-0807">Transducer</keyword>
<evidence type="ECO:0000256" key="5">
    <source>
        <dbReference type="ARBA" id="ARBA00022692"/>
    </source>
</evidence>
<dbReference type="GO" id="GO:0004930">
    <property type="term" value="F:G protein-coupled receptor activity"/>
    <property type="evidence" value="ECO:0007669"/>
    <property type="project" value="UniProtKB-KW"/>
</dbReference>
<protein>
    <recommendedName>
        <fullName evidence="13">Olfactory receptor</fullName>
    </recommendedName>
</protein>
<keyword evidence="9 13" id="KW-0472">Membrane</keyword>
<dbReference type="PANTHER" id="PTHR26454:SF40">
    <property type="entry name" value="OLFACTORY RECEPTOR 6C6"/>
    <property type="match status" value="1"/>
</dbReference>
<feature type="transmembrane region" description="Helical" evidence="13">
    <location>
        <begin position="12"/>
        <end position="34"/>
    </location>
</feature>
<name>A0A8D1ZXV3_PIG</name>
<keyword evidence="6 13" id="KW-0552">Olfaction</keyword>
<feature type="transmembrane region" description="Helical" evidence="13">
    <location>
        <begin position="77"/>
        <end position="102"/>
    </location>
</feature>
<dbReference type="Proteomes" id="UP000694725">
    <property type="component" value="Unplaced"/>
</dbReference>
<evidence type="ECO:0000256" key="8">
    <source>
        <dbReference type="ARBA" id="ARBA00023040"/>
    </source>
</evidence>
<dbReference type="InterPro" id="IPR000725">
    <property type="entry name" value="Olfact_rcpt"/>
</dbReference>
<keyword evidence="5 12" id="KW-0812">Transmembrane</keyword>
<sequence>MYVFTKIPMYLYIYRLIYVNLYCYILFIYMYIYVSCSTFSLLFLCRFDKIHKRVMKNRSIEIEFILLGLTDDPQLQIVIFLFLFVNYTLSLMGNVIIILLTLLDPRLKTPMYFFLRNFSFLEIIFTTVCIPRFLVTIVTKEKTISYNNCAAQLFFILLLGVTEFYLLAAMSYDRYVAICKPLHYPILMNSKVCYQLVFSSWVTGFLIIFPPLVMGLRLDFCASRVIDHFMCETSPILQISCTDTRVLELMSFILAVVTLVVTLILVILSYTYIIKNILKFPSTQQRTKAFSTCTSHMIVVSLTYGSCIFMYMKPSARERVTVSKGVALLYTSVAPLLNPFIYTLRNQQVKEVFWDMLQKMYFPKKTIIKRPKIITLP</sequence>
<dbReference type="PRINTS" id="PR00245">
    <property type="entry name" value="OLFACTORYR"/>
</dbReference>
<comment type="subcellular location">
    <subcellularLocation>
        <location evidence="2 13">Cell membrane</location>
        <topology evidence="2 13">Multi-pass membrane protein</topology>
    </subcellularLocation>
</comment>
<evidence type="ECO:0000313" key="16">
    <source>
        <dbReference type="Proteomes" id="UP000694725"/>
    </source>
</evidence>
<keyword evidence="8 12" id="KW-0297">G-protein coupled receptor</keyword>
<dbReference type="GO" id="GO:0005886">
    <property type="term" value="C:plasma membrane"/>
    <property type="evidence" value="ECO:0007669"/>
    <property type="project" value="UniProtKB-SubCell"/>
</dbReference>
<dbReference type="PROSITE" id="PS50262">
    <property type="entry name" value="G_PROTEIN_RECEP_F1_2"/>
    <property type="match status" value="1"/>
</dbReference>
<keyword evidence="7 13" id="KW-1133">Transmembrane helix</keyword>
<feature type="transmembrane region" description="Helical" evidence="13">
    <location>
        <begin position="150"/>
        <end position="172"/>
    </location>
</feature>